<dbReference type="SMART" id="SM00283">
    <property type="entry name" value="MA"/>
    <property type="match status" value="1"/>
</dbReference>
<accession>A0ABZ0RRP7</accession>
<keyword evidence="3 7" id="KW-0472">Membrane</keyword>
<feature type="domain" description="Methyl-accepting transducer" evidence="8">
    <location>
        <begin position="276"/>
        <end position="512"/>
    </location>
</feature>
<dbReference type="PANTHER" id="PTHR32089:SF112">
    <property type="entry name" value="LYSOZYME-LIKE PROTEIN-RELATED"/>
    <property type="match status" value="1"/>
</dbReference>
<feature type="transmembrane region" description="Helical" evidence="7">
    <location>
        <begin position="182"/>
        <end position="202"/>
    </location>
</feature>
<evidence type="ECO:0000256" key="2">
    <source>
        <dbReference type="ARBA" id="ARBA00022475"/>
    </source>
</evidence>
<dbReference type="SMART" id="SM00304">
    <property type="entry name" value="HAMP"/>
    <property type="match status" value="1"/>
</dbReference>
<dbReference type="EMBL" id="CP137624">
    <property type="protein sequence ID" value="WPK10903.1"/>
    <property type="molecule type" value="Genomic_DNA"/>
</dbReference>
<dbReference type="InterPro" id="IPR004090">
    <property type="entry name" value="Chemotax_Me-accpt_rcpt"/>
</dbReference>
<evidence type="ECO:0000256" key="4">
    <source>
        <dbReference type="ARBA" id="ARBA00023224"/>
    </source>
</evidence>
<evidence type="ECO:0000256" key="1">
    <source>
        <dbReference type="ARBA" id="ARBA00004236"/>
    </source>
</evidence>
<keyword evidence="7" id="KW-1133">Transmembrane helix</keyword>
<dbReference type="PROSITE" id="PS50111">
    <property type="entry name" value="CHEMOTAXIS_TRANSDUC_2"/>
    <property type="match status" value="1"/>
</dbReference>
<dbReference type="Pfam" id="PF12729">
    <property type="entry name" value="4HB_MCP_1"/>
    <property type="match status" value="1"/>
</dbReference>
<protein>
    <submittedName>
        <fullName evidence="10">Methyl-accepting chemotaxis protein</fullName>
    </submittedName>
</protein>
<dbReference type="PANTHER" id="PTHR32089">
    <property type="entry name" value="METHYL-ACCEPTING CHEMOTAXIS PROTEIN MCPB"/>
    <property type="match status" value="1"/>
</dbReference>
<keyword evidence="2" id="KW-1003">Cell membrane</keyword>
<dbReference type="CDD" id="cd11386">
    <property type="entry name" value="MCP_signal"/>
    <property type="match status" value="1"/>
</dbReference>
<keyword evidence="7" id="KW-0812">Transmembrane</keyword>
<reference evidence="10 11" key="1">
    <citation type="submission" date="2023-09" db="EMBL/GenBank/DDBJ databases">
        <authorList>
            <person name="Page C.A."/>
            <person name="Perez-Diaz I.M."/>
        </authorList>
    </citation>
    <scope>NUCLEOTIDE SEQUENCE [LARGE SCALE GENOMIC DNA]</scope>
    <source>
        <strain evidence="10 11">Ll15</strain>
    </source>
</reference>
<dbReference type="SUPFAM" id="SSF58104">
    <property type="entry name" value="Methyl-accepting chemotaxis protein (MCP) signaling domain"/>
    <property type="match status" value="1"/>
</dbReference>
<dbReference type="CDD" id="cd06225">
    <property type="entry name" value="HAMP"/>
    <property type="match status" value="1"/>
</dbReference>
<comment type="similarity">
    <text evidence="5">Belongs to the methyl-accepting chemotaxis (MCP) protein family.</text>
</comment>
<evidence type="ECO:0000256" key="3">
    <source>
        <dbReference type="ARBA" id="ARBA00023136"/>
    </source>
</evidence>
<dbReference type="Proteomes" id="UP001322664">
    <property type="component" value="Chromosome"/>
</dbReference>
<evidence type="ECO:0000313" key="11">
    <source>
        <dbReference type="Proteomes" id="UP001322664"/>
    </source>
</evidence>
<gene>
    <name evidence="10" type="ORF">R6U77_13545</name>
</gene>
<dbReference type="InterPro" id="IPR003660">
    <property type="entry name" value="HAMP_dom"/>
</dbReference>
<evidence type="ECO:0000259" key="9">
    <source>
        <dbReference type="PROSITE" id="PS50885"/>
    </source>
</evidence>
<evidence type="ECO:0000259" key="8">
    <source>
        <dbReference type="PROSITE" id="PS50111"/>
    </source>
</evidence>
<evidence type="ECO:0000256" key="6">
    <source>
        <dbReference type="PROSITE-ProRule" id="PRU00284"/>
    </source>
</evidence>
<proteinExistence type="inferred from homology"/>
<feature type="domain" description="HAMP" evidence="9">
    <location>
        <begin position="204"/>
        <end position="257"/>
    </location>
</feature>
<dbReference type="Pfam" id="PF00015">
    <property type="entry name" value="MCPsignal"/>
    <property type="match status" value="1"/>
</dbReference>
<dbReference type="Pfam" id="PF00672">
    <property type="entry name" value="HAMP"/>
    <property type="match status" value="1"/>
</dbReference>
<dbReference type="InterPro" id="IPR024478">
    <property type="entry name" value="HlyB_4HB_MCP"/>
</dbReference>
<organism evidence="10 11">
    <name type="scientific">Lysinibacillus louembei</name>
    <dbReference type="NCBI Taxonomy" id="1470088"/>
    <lineage>
        <taxon>Bacteria</taxon>
        <taxon>Bacillati</taxon>
        <taxon>Bacillota</taxon>
        <taxon>Bacilli</taxon>
        <taxon>Bacillales</taxon>
        <taxon>Bacillaceae</taxon>
        <taxon>Lysinibacillus</taxon>
    </lineage>
</organism>
<comment type="subcellular location">
    <subcellularLocation>
        <location evidence="1">Cell membrane</location>
    </subcellularLocation>
</comment>
<name>A0ABZ0RRP7_9BACI</name>
<dbReference type="Gene3D" id="1.10.287.950">
    <property type="entry name" value="Methyl-accepting chemotaxis protein"/>
    <property type="match status" value="1"/>
</dbReference>
<keyword evidence="4 6" id="KW-0807">Transducer</keyword>
<dbReference type="PRINTS" id="PR00260">
    <property type="entry name" value="CHEMTRNSDUCR"/>
</dbReference>
<evidence type="ECO:0000256" key="5">
    <source>
        <dbReference type="ARBA" id="ARBA00029447"/>
    </source>
</evidence>
<dbReference type="RefSeq" id="WP_293920572.1">
    <property type="nucleotide sequence ID" value="NZ_CP137624.1"/>
</dbReference>
<keyword evidence="11" id="KW-1185">Reference proteome</keyword>
<dbReference type="InterPro" id="IPR004089">
    <property type="entry name" value="MCPsignal_dom"/>
</dbReference>
<evidence type="ECO:0000256" key="7">
    <source>
        <dbReference type="SAM" id="Phobius"/>
    </source>
</evidence>
<evidence type="ECO:0000313" key="10">
    <source>
        <dbReference type="EMBL" id="WPK10903.1"/>
    </source>
</evidence>
<dbReference type="PROSITE" id="PS50885">
    <property type="entry name" value="HAMP"/>
    <property type="match status" value="1"/>
</dbReference>
<sequence length="562" mass="60866">MSIGKKMNMFFLLFIILLTVSIVSTFTNLYTIEKRTDEAMDSRLEQLLLIKEIRLGVSAQERYINSLILSPTLSKNKQELLATSTKLNEDITTLQGYLNSKQMKDLWEQLSVSNQHFNEELPSIIEAAESKDMARATMLFNTAISKINEETFRVTTDMQTYQMQQMDEIQDSTYSAINVARIVSILVLVISIVITIGLVIYVRRTITSPLRSIMSSATVIGDGDLSGADIAINTKDELGQLGGIFNTMKSNIRNLITQIQSNAEQLGASAQQLSASAEEMTATTEDVTRQAADTAETSQIATGAANESAIAMEETAQGIQRIAEASQTLHTSSLNASEVATNGTQIITNARQQMNEINGAALTVNELVQKLALQTEEIGNMTQVITAITEQTNLLALNAAIEAARAGEHGKGFAVVADEVRTLAEESKASANSIATLTTEIRQDTKNVEQAMESALGSVQEGVVVISQAGESFDTIVEAVNEMTYQIQDVSATAEQLSASAEQVSASVNEIASGTRNISENIDTVAAAMEEQSATMNEVTNVATTLSENAQELQIEIQKFKV</sequence>